<protein>
    <submittedName>
        <fullName evidence="1">Oxidoreductase</fullName>
    </submittedName>
</protein>
<evidence type="ECO:0000313" key="1">
    <source>
        <dbReference type="EMBL" id="MCL1630072.1"/>
    </source>
</evidence>
<accession>A0ABT0M5C9</accession>
<name>A0ABT0M5C9_9RHOB</name>
<reference evidence="1 2" key="1">
    <citation type="submission" date="2022-05" db="EMBL/GenBank/DDBJ databases">
        <title>Seasonal and diel survey of microbial diversity of the Tyrrhenian coast.</title>
        <authorList>
            <person name="Gattoni G."/>
            <person name="Corral P."/>
        </authorList>
    </citation>
    <scope>NUCLEOTIDE SEQUENCE [LARGE SCALE GENOMIC DNA]</scope>
    <source>
        <strain evidence="1 2">V10</strain>
    </source>
</reference>
<comment type="caution">
    <text evidence="1">The sequence shown here is derived from an EMBL/GenBank/DDBJ whole genome shotgun (WGS) entry which is preliminary data.</text>
</comment>
<dbReference type="EMBL" id="JALZWP010000022">
    <property type="protein sequence ID" value="MCL1630072.1"/>
    <property type="molecule type" value="Genomic_DNA"/>
</dbReference>
<dbReference type="SUPFAM" id="SSF56524">
    <property type="entry name" value="Oxidoreductase molybdopterin-binding domain"/>
    <property type="match status" value="1"/>
</dbReference>
<evidence type="ECO:0000313" key="2">
    <source>
        <dbReference type="Proteomes" id="UP001202550"/>
    </source>
</evidence>
<dbReference type="RefSeq" id="WP_249060679.1">
    <property type="nucleotide sequence ID" value="NZ_JALZWP010000022.1"/>
</dbReference>
<dbReference type="Proteomes" id="UP001202550">
    <property type="component" value="Unassembled WGS sequence"/>
</dbReference>
<sequence>MTNLATRRNFILYVKYATLFTAVAKPRFALALDEEPLLRVTSISDKISSVFTDSMLLDLPQVSFTTETIWTDTPQEFSGPTLRSVLKTAGLAFPARDLKLSALNDYSVTCPADLIGENAPIIANRRNGNPFDIRKKGPLWLVFPYESSVLYRTETIYSLSIWHLSEISVL</sequence>
<keyword evidence="2" id="KW-1185">Reference proteome</keyword>
<gene>
    <name evidence="1" type="ORF">M3N55_15175</name>
</gene>
<organism evidence="1 2">
    <name type="scientific">Roseinatronobacter domitianus</name>
    <dbReference type="NCBI Taxonomy" id="2940293"/>
    <lineage>
        <taxon>Bacteria</taxon>
        <taxon>Pseudomonadati</taxon>
        <taxon>Pseudomonadota</taxon>
        <taxon>Alphaproteobacteria</taxon>
        <taxon>Rhodobacterales</taxon>
        <taxon>Paracoccaceae</taxon>
        <taxon>Roseinatronobacter</taxon>
    </lineage>
</organism>
<proteinExistence type="predicted"/>
<dbReference type="InterPro" id="IPR036374">
    <property type="entry name" value="OxRdtase_Mopterin-bd_sf"/>
</dbReference>